<reference evidence="2" key="3">
    <citation type="submission" date="2025-08" db="UniProtKB">
        <authorList>
            <consortium name="RefSeq"/>
        </authorList>
    </citation>
    <scope>IDENTIFICATION</scope>
    <source>
        <strain evidence="2">CBS 342.82</strain>
    </source>
</reference>
<evidence type="ECO:0000313" key="1">
    <source>
        <dbReference type="Proteomes" id="UP000504637"/>
    </source>
</evidence>
<dbReference type="RefSeq" id="XP_033456983.1">
    <property type="nucleotide sequence ID" value="XM_033607103.1"/>
</dbReference>
<evidence type="ECO:0000313" key="2">
    <source>
        <dbReference type="RefSeq" id="XP_033456983.1"/>
    </source>
</evidence>
<name>A0A6J3LZ84_9PEZI</name>
<dbReference type="Proteomes" id="UP000504637">
    <property type="component" value="Unplaced"/>
</dbReference>
<dbReference type="AlphaFoldDB" id="A0A6J3LZ84"/>
<protein>
    <submittedName>
        <fullName evidence="2">Uncharacterized protein</fullName>
    </submittedName>
</protein>
<accession>A0A6J3LZ84</accession>
<dbReference type="PANTHER" id="PTHR40788">
    <property type="entry name" value="CLR5 DOMAIN-CONTAINING PROTEIN-RELATED"/>
    <property type="match status" value="1"/>
</dbReference>
<gene>
    <name evidence="2" type="ORF">K489DRAFT_403958</name>
</gene>
<reference evidence="2" key="2">
    <citation type="submission" date="2020-04" db="EMBL/GenBank/DDBJ databases">
        <authorList>
            <consortium name="NCBI Genome Project"/>
        </authorList>
    </citation>
    <scope>NUCLEOTIDE SEQUENCE</scope>
    <source>
        <strain evidence="2">CBS 342.82</strain>
    </source>
</reference>
<dbReference type="PANTHER" id="PTHR40788:SF2">
    <property type="entry name" value="CLR5 DOMAIN-CONTAINING PROTEIN"/>
    <property type="match status" value="1"/>
</dbReference>
<keyword evidence="1" id="KW-1185">Reference proteome</keyword>
<proteinExistence type="predicted"/>
<dbReference type="OrthoDB" id="2922289at2759"/>
<sequence>MLWGHRPPFLRIEPITVLERTIVERRRRLFNNSDLLREIWTRYAVVTCKRWSKKTITKRHQILRQAWGSDINLAGRPDVDAFRETCCSSDWTDKSAQRNAILWPHVNLEDLQKPRNLPLFLQSRALHHPGEFAGSDRSSILCDLRKTLVLQETEFPGYLMLMASAETRETYGKLIHLSKFSKTMQTATSGFYLPMHLGNILLEIQDKVWSFLVACARGIMHDMSEYGVFNSLPDPGVPTIANYGPSNSWSDDAAEAAYRVSTYIGFAKLERLMAAT</sequence>
<reference evidence="2" key="1">
    <citation type="submission" date="2020-01" db="EMBL/GenBank/DDBJ databases">
        <authorList>
            <consortium name="DOE Joint Genome Institute"/>
            <person name="Haridas S."/>
            <person name="Albert R."/>
            <person name="Binder M."/>
            <person name="Bloem J."/>
            <person name="Labutti K."/>
            <person name="Salamov A."/>
            <person name="Andreopoulos B."/>
            <person name="Baker S.E."/>
            <person name="Barry K."/>
            <person name="Bills G."/>
            <person name="Bluhm B.H."/>
            <person name="Cannon C."/>
            <person name="Castanera R."/>
            <person name="Culley D.E."/>
            <person name="Daum C."/>
            <person name="Ezra D."/>
            <person name="Gonzalez J.B."/>
            <person name="Henrissat B."/>
            <person name="Kuo A."/>
            <person name="Liang C."/>
            <person name="Lipzen A."/>
            <person name="Lutzoni F."/>
            <person name="Magnuson J."/>
            <person name="Mondo S."/>
            <person name="Nolan M."/>
            <person name="Ohm R."/>
            <person name="Pangilinan J."/>
            <person name="Park H.-J."/>
            <person name="Ramirez L."/>
            <person name="Alfaro M."/>
            <person name="Sun H."/>
            <person name="Tritt A."/>
            <person name="Yoshinaga Y."/>
            <person name="Zwiers L.-H."/>
            <person name="Turgeon B.G."/>
            <person name="Goodwin S.B."/>
            <person name="Spatafora J.W."/>
            <person name="Crous P.W."/>
            <person name="Grigoriev I.V."/>
        </authorList>
    </citation>
    <scope>NUCLEOTIDE SEQUENCE</scope>
    <source>
        <strain evidence="2">CBS 342.82</strain>
    </source>
</reference>
<organism evidence="2">
    <name type="scientific">Dissoconium aciculare CBS 342.82</name>
    <dbReference type="NCBI Taxonomy" id="1314786"/>
    <lineage>
        <taxon>Eukaryota</taxon>
        <taxon>Fungi</taxon>
        <taxon>Dikarya</taxon>
        <taxon>Ascomycota</taxon>
        <taxon>Pezizomycotina</taxon>
        <taxon>Dothideomycetes</taxon>
        <taxon>Dothideomycetidae</taxon>
        <taxon>Mycosphaerellales</taxon>
        <taxon>Dissoconiaceae</taxon>
        <taxon>Dissoconium</taxon>
    </lineage>
</organism>
<feature type="non-terminal residue" evidence="2">
    <location>
        <position position="276"/>
    </location>
</feature>
<dbReference type="GeneID" id="54364903"/>